<reference evidence="3 4" key="1">
    <citation type="submission" date="2019-03" db="EMBL/GenBank/DDBJ databases">
        <title>Subsurface microbial communities from deep shales in Ohio and West Virginia, USA.</title>
        <authorList>
            <person name="Wrighton K."/>
        </authorList>
    </citation>
    <scope>NUCLEOTIDE SEQUENCE [LARGE SCALE GENOMIC DNA]</scope>
    <source>
        <strain evidence="3 4">MSL 6dP</strain>
    </source>
</reference>
<dbReference type="AlphaFoldDB" id="A0A4R8H6U2"/>
<dbReference type="Pfam" id="PF14242">
    <property type="entry name" value="DUF4342"/>
    <property type="match status" value="1"/>
</dbReference>
<dbReference type="EMBL" id="SOEG01000016">
    <property type="protein sequence ID" value="TDX51054.1"/>
    <property type="molecule type" value="Genomic_DNA"/>
</dbReference>
<feature type="coiled-coil region" evidence="1">
    <location>
        <begin position="112"/>
        <end position="139"/>
    </location>
</feature>
<dbReference type="STRING" id="926561.GCA_000379025_00571"/>
<dbReference type="SUPFAM" id="SSF46934">
    <property type="entry name" value="UBA-like"/>
    <property type="match status" value="1"/>
</dbReference>
<dbReference type="Proteomes" id="UP000295832">
    <property type="component" value="Unassembled WGS sequence"/>
</dbReference>
<name>A0A4R8H6U2_9FIRM</name>
<comment type="caution">
    <text evidence="3">The sequence shown here is derived from an EMBL/GenBank/DDBJ whole genome shotgun (WGS) entry which is preliminary data.</text>
</comment>
<feature type="domain" description="DUF4342" evidence="2">
    <location>
        <begin position="46"/>
        <end position="121"/>
    </location>
</feature>
<evidence type="ECO:0000313" key="3">
    <source>
        <dbReference type="EMBL" id="TDX51054.1"/>
    </source>
</evidence>
<evidence type="ECO:0000256" key="1">
    <source>
        <dbReference type="SAM" id="Coils"/>
    </source>
</evidence>
<keyword evidence="1" id="KW-0175">Coiled coil</keyword>
<evidence type="ECO:0000313" key="4">
    <source>
        <dbReference type="Proteomes" id="UP000295832"/>
    </source>
</evidence>
<evidence type="ECO:0000259" key="2">
    <source>
        <dbReference type="Pfam" id="PF14242"/>
    </source>
</evidence>
<dbReference type="RefSeq" id="WP_208324406.1">
    <property type="nucleotide sequence ID" value="NZ_SOEG01000016.1"/>
</dbReference>
<dbReference type="InterPro" id="IPR009060">
    <property type="entry name" value="UBA-like_sf"/>
</dbReference>
<keyword evidence="4" id="KW-1185">Reference proteome</keyword>
<protein>
    <submittedName>
        <fullName evidence="3">Uncharacterized protein DUF4342</fullName>
    </submittedName>
</protein>
<organism evidence="3 4">
    <name type="scientific">Orenia marismortui</name>
    <dbReference type="NCBI Taxonomy" id="46469"/>
    <lineage>
        <taxon>Bacteria</taxon>
        <taxon>Bacillati</taxon>
        <taxon>Bacillota</taxon>
        <taxon>Clostridia</taxon>
        <taxon>Halanaerobiales</taxon>
        <taxon>Halobacteroidaceae</taxon>
        <taxon>Orenia</taxon>
    </lineage>
</organism>
<dbReference type="Gene3D" id="1.10.8.10">
    <property type="entry name" value="DNA helicase RuvA subunit, C-terminal domain"/>
    <property type="match status" value="1"/>
</dbReference>
<proteinExistence type="predicted"/>
<sequence>MEELEKVDVIRERTGVSYEQALEALREVDGDVLEAIVKLEKEEQNKYRKEEFQVRGEQVLNKFKELIKEGNVTRIKVKKDDKVLLDIPVNVGVVGAVLSPPLALLGATTALLSKATIEVERAKKSADNLNNNIDNQDEF</sequence>
<accession>A0A4R8H6U2</accession>
<dbReference type="InterPro" id="IPR025642">
    <property type="entry name" value="DUF4342"/>
</dbReference>
<gene>
    <name evidence="3" type="ORF">C7959_11632</name>
</gene>